<protein>
    <recommendedName>
        <fullName evidence="4">AA1-like domain-containing protein</fullName>
    </recommendedName>
</protein>
<evidence type="ECO:0000313" key="2">
    <source>
        <dbReference type="EMBL" id="OTA30856.1"/>
    </source>
</evidence>
<reference evidence="2 3" key="1">
    <citation type="submission" date="2017-01" db="EMBL/GenBank/DDBJ databases">
        <title>The recent genome duplication of the halophilic yeast Hortaea werneckii: insights from long-read sequencing.</title>
        <authorList>
            <person name="Sinha S."/>
            <person name="Flibotte S."/>
            <person name="Neira M."/>
            <person name="Lenassi M."/>
            <person name="Gostincar C."/>
            <person name="Stajich J.E."/>
            <person name="Nislow C.E."/>
        </authorList>
    </citation>
    <scope>NUCLEOTIDE SEQUENCE [LARGE SCALE GENOMIC DNA]</scope>
    <source>
        <strain evidence="2 3">EXF-2000</strain>
    </source>
</reference>
<accession>A0A1Z5T474</accession>
<keyword evidence="1" id="KW-0732">Signal</keyword>
<dbReference type="AlphaFoldDB" id="A0A1Z5T474"/>
<dbReference type="VEuPathDB" id="FungiDB:BTJ68_10938"/>
<sequence length="252" mass="27843">MAAPHHRAFPPWHAFLPFFHAFGLCLGKTSGHVWERSSRTRRRRNHPQALVVFSLLCSYLVDRKQPTIFTTQPLTSLFQYTLQFTKTARMHTTKLALIGFCAGLSAAAQLASASAFDITNLSTHQVTGGNTTIVFTIHDPDPLTNATTTCTGTWEEGSDNYPSPGYQTCTNTTFGWNMETFSSFTDFTLNVKHTFEDPAVGTKYPYNMVTTFGEANITDTPLKCVAGTDEGSGWRCEQQAQTIKATIYATSA</sequence>
<feature type="signal peptide" evidence="1">
    <location>
        <begin position="1"/>
        <end position="31"/>
    </location>
</feature>
<organism evidence="2 3">
    <name type="scientific">Hortaea werneckii EXF-2000</name>
    <dbReference type="NCBI Taxonomy" id="1157616"/>
    <lineage>
        <taxon>Eukaryota</taxon>
        <taxon>Fungi</taxon>
        <taxon>Dikarya</taxon>
        <taxon>Ascomycota</taxon>
        <taxon>Pezizomycotina</taxon>
        <taxon>Dothideomycetes</taxon>
        <taxon>Dothideomycetidae</taxon>
        <taxon>Mycosphaerellales</taxon>
        <taxon>Teratosphaeriaceae</taxon>
        <taxon>Hortaea</taxon>
    </lineage>
</organism>
<evidence type="ECO:0000313" key="3">
    <source>
        <dbReference type="Proteomes" id="UP000194280"/>
    </source>
</evidence>
<dbReference type="EMBL" id="MUNK01000128">
    <property type="protein sequence ID" value="OTA30856.1"/>
    <property type="molecule type" value="Genomic_DNA"/>
</dbReference>
<name>A0A1Z5T474_HORWE</name>
<evidence type="ECO:0000256" key="1">
    <source>
        <dbReference type="SAM" id="SignalP"/>
    </source>
</evidence>
<gene>
    <name evidence="2" type="ORF">BTJ68_10938</name>
</gene>
<dbReference type="InParanoid" id="A0A1Z5T474"/>
<proteinExistence type="predicted"/>
<dbReference type="OrthoDB" id="5395704at2759"/>
<feature type="chain" id="PRO_5013323661" description="AA1-like domain-containing protein" evidence="1">
    <location>
        <begin position="32"/>
        <end position="252"/>
    </location>
</feature>
<comment type="caution">
    <text evidence="2">The sequence shown here is derived from an EMBL/GenBank/DDBJ whole genome shotgun (WGS) entry which is preliminary data.</text>
</comment>
<evidence type="ECO:0008006" key="4">
    <source>
        <dbReference type="Google" id="ProtNLM"/>
    </source>
</evidence>
<keyword evidence="3" id="KW-1185">Reference proteome</keyword>
<dbReference type="Proteomes" id="UP000194280">
    <property type="component" value="Unassembled WGS sequence"/>
</dbReference>